<proteinExistence type="predicted"/>
<evidence type="ECO:0000313" key="1">
    <source>
        <dbReference type="EMBL" id="KPV45203.1"/>
    </source>
</evidence>
<dbReference type="AlphaFoldDB" id="A0A0P9CHH4"/>
<sequence length="60" mass="6853">MDLIDFALVTGIDIEFWVDGLPKGGNMQFHMDDIALTVIVGFLLGQERIFHFEDIERIPC</sequence>
<comment type="caution">
    <text evidence="1">The sequence shown here is derived from an EMBL/GenBank/DDBJ whole genome shotgun (WGS) entry which is preliminary data.</text>
</comment>
<gene>
    <name evidence="1" type="ORF">AN477_03425</name>
</gene>
<protein>
    <submittedName>
        <fullName evidence="1">Uncharacterized protein</fullName>
    </submittedName>
</protein>
<reference evidence="1 2" key="1">
    <citation type="submission" date="2015-09" db="EMBL/GenBank/DDBJ databases">
        <title>Draft genome sequence of Alicyclobacillus ferrooxydans DSM 22381.</title>
        <authorList>
            <person name="Hemp J."/>
        </authorList>
    </citation>
    <scope>NUCLEOTIDE SEQUENCE [LARGE SCALE GENOMIC DNA]</scope>
    <source>
        <strain evidence="1 2">TC-34</strain>
    </source>
</reference>
<dbReference type="Proteomes" id="UP000050482">
    <property type="component" value="Unassembled WGS sequence"/>
</dbReference>
<evidence type="ECO:0000313" key="2">
    <source>
        <dbReference type="Proteomes" id="UP000050482"/>
    </source>
</evidence>
<accession>A0A0P9CHH4</accession>
<dbReference type="EMBL" id="LJCO01000012">
    <property type="protein sequence ID" value="KPV45203.1"/>
    <property type="molecule type" value="Genomic_DNA"/>
</dbReference>
<keyword evidence="2" id="KW-1185">Reference proteome</keyword>
<name>A0A0P9CHH4_9BACL</name>
<organism evidence="1 2">
    <name type="scientific">Alicyclobacillus ferrooxydans</name>
    <dbReference type="NCBI Taxonomy" id="471514"/>
    <lineage>
        <taxon>Bacteria</taxon>
        <taxon>Bacillati</taxon>
        <taxon>Bacillota</taxon>
        <taxon>Bacilli</taxon>
        <taxon>Bacillales</taxon>
        <taxon>Alicyclobacillaceae</taxon>
        <taxon>Alicyclobacillus</taxon>
    </lineage>
</organism>
<dbReference type="PATRIC" id="fig|471514.4.peg.3300"/>